<feature type="region of interest" description="Disordered" evidence="12">
    <location>
        <begin position="268"/>
        <end position="323"/>
    </location>
</feature>
<keyword evidence="7" id="KW-0539">Nucleus</keyword>
<dbReference type="GO" id="GO:0035556">
    <property type="term" value="P:intracellular signal transduction"/>
    <property type="evidence" value="ECO:0007669"/>
    <property type="project" value="TreeGrafter"/>
</dbReference>
<dbReference type="Proteomes" id="UP000326458">
    <property type="component" value="Unassembled WGS sequence"/>
</dbReference>
<proteinExistence type="inferred from homology"/>
<dbReference type="GO" id="GO:0003711">
    <property type="term" value="F:transcription elongation factor activity"/>
    <property type="evidence" value="ECO:0007669"/>
    <property type="project" value="InterPro"/>
</dbReference>
<dbReference type="GO" id="GO:0031674">
    <property type="term" value="C:I band"/>
    <property type="evidence" value="ECO:0007669"/>
    <property type="project" value="TreeGrafter"/>
</dbReference>
<dbReference type="GO" id="GO:0016591">
    <property type="term" value="C:RNA polymerase II, holoenzyme"/>
    <property type="evidence" value="ECO:0007669"/>
    <property type="project" value="TreeGrafter"/>
</dbReference>
<keyword evidence="5 11" id="KW-0175">Coiled coil</keyword>
<dbReference type="GO" id="GO:0051685">
    <property type="term" value="P:maintenance of ER location"/>
    <property type="evidence" value="ECO:0007669"/>
    <property type="project" value="TreeGrafter"/>
</dbReference>
<keyword evidence="6" id="KW-0804">Transcription</keyword>
<reference evidence="13 14" key="1">
    <citation type="submission" date="2019-06" db="EMBL/GenBank/DDBJ databases">
        <title>Discovery of a novel chromosome fission-fusion reversal in muntjac.</title>
        <authorList>
            <person name="Mudd A.B."/>
            <person name="Bredeson J.V."/>
            <person name="Baum R."/>
            <person name="Hockemeyer D."/>
            <person name="Rokhsar D.S."/>
        </authorList>
    </citation>
    <scope>NUCLEOTIDE SEQUENCE [LARGE SCALE GENOMIC DNA]</scope>
    <source>
        <strain evidence="13">UTSW_UCB_Mm</strain>
        <tissue evidence="13">Fibroblast cell line</tissue>
    </source>
</reference>
<dbReference type="PANTHER" id="PTHR23171">
    <property type="entry name" value="GDOWN1"/>
    <property type="match status" value="1"/>
</dbReference>
<evidence type="ECO:0000256" key="6">
    <source>
        <dbReference type="ARBA" id="ARBA00023163"/>
    </source>
</evidence>
<gene>
    <name evidence="13" type="ORF">FD754_007858</name>
</gene>
<feature type="region of interest" description="Disordered" evidence="12">
    <location>
        <begin position="73"/>
        <end position="125"/>
    </location>
</feature>
<evidence type="ECO:0000256" key="12">
    <source>
        <dbReference type="SAM" id="MobiDB-lite"/>
    </source>
</evidence>
<evidence type="ECO:0000256" key="4">
    <source>
        <dbReference type="ARBA" id="ARBA00022553"/>
    </source>
</evidence>
<evidence type="ECO:0000256" key="10">
    <source>
        <dbReference type="ARBA" id="ARBA00033073"/>
    </source>
</evidence>
<evidence type="ECO:0000313" key="14">
    <source>
        <dbReference type="Proteomes" id="UP000326458"/>
    </source>
</evidence>
<accession>A0A5N3WPF2</accession>
<dbReference type="Pfam" id="PF15328">
    <property type="entry name" value="GCOM2"/>
    <property type="match status" value="1"/>
</dbReference>
<evidence type="ECO:0000256" key="1">
    <source>
        <dbReference type="ARBA" id="ARBA00004123"/>
    </source>
</evidence>
<protein>
    <recommendedName>
        <fullName evidence="8">DNA-directed RNA polymerase II subunit GRINL1A</fullName>
    </recommendedName>
    <alternativeName>
        <fullName evidence="10">DNA-directed RNA polymerase II subunit M</fullName>
    </alternativeName>
    <alternativeName>
        <fullName evidence="9">Glutamate receptor-like protein 1A</fullName>
    </alternativeName>
</protein>
<feature type="compositionally biased region" description="Polar residues" evidence="12">
    <location>
        <begin position="81"/>
        <end position="91"/>
    </location>
</feature>
<dbReference type="PANTHER" id="PTHR23171:SF5">
    <property type="entry name" value="DNA-DIRECTED RNA POLYMERASE II SUBUNIT GRINL1A"/>
    <property type="match status" value="1"/>
</dbReference>
<comment type="subcellular location">
    <subcellularLocation>
        <location evidence="1">Nucleus</location>
    </subcellularLocation>
</comment>
<sequence>MSSLPRGFQPQTPEDLGQQSLAELREMLKRQERLLRNISDAVAKLKAAIAEREEVRGRSELFYPRQKAIAVVDGDRDKAQNSDQILDTSSPVPGCSSAAEAEHTVSEHPTSSSRAPVPSSFEASEGLPQHCALDQVEDHPGNSDNLFIDRLQRITIADPTEHHSEGNQSPENLASLWSGPQKKPHYMEVLEMRAKNPMPPPHKFKTNVLAEVMYSQRHDSSSACQRRGSPVSSEERWRWDRKHRDDITAALLLPTQLLSIEGPLALQRQQEQSHEEMLAKLAAQKQAERPNTKMQSCNPEGESSRKHQEVREEDDDQSSKDEF</sequence>
<dbReference type="EMBL" id="VCEA01000001">
    <property type="protein sequence ID" value="KAB0363702.1"/>
    <property type="molecule type" value="Genomic_DNA"/>
</dbReference>
<evidence type="ECO:0000256" key="3">
    <source>
        <dbReference type="ARBA" id="ARBA00022478"/>
    </source>
</evidence>
<comment type="caution">
    <text evidence="13">The sequence shown here is derived from an EMBL/GenBank/DDBJ whole genome shotgun (WGS) entry which is preliminary data.</text>
</comment>
<evidence type="ECO:0000256" key="8">
    <source>
        <dbReference type="ARBA" id="ARBA00024236"/>
    </source>
</evidence>
<evidence type="ECO:0000256" key="5">
    <source>
        <dbReference type="ARBA" id="ARBA00023054"/>
    </source>
</evidence>
<evidence type="ECO:0000313" key="13">
    <source>
        <dbReference type="EMBL" id="KAB0363702.1"/>
    </source>
</evidence>
<dbReference type="AlphaFoldDB" id="A0A5N3WPF2"/>
<name>A0A5N3WPF2_MUNMU</name>
<organism evidence="13 14">
    <name type="scientific">Muntiacus muntjak</name>
    <name type="common">Barking deer</name>
    <name type="synonym">Indian muntjac</name>
    <dbReference type="NCBI Taxonomy" id="9888"/>
    <lineage>
        <taxon>Eukaryota</taxon>
        <taxon>Metazoa</taxon>
        <taxon>Chordata</taxon>
        <taxon>Craniata</taxon>
        <taxon>Vertebrata</taxon>
        <taxon>Euteleostomi</taxon>
        <taxon>Mammalia</taxon>
        <taxon>Eutheria</taxon>
        <taxon>Laurasiatheria</taxon>
        <taxon>Artiodactyla</taxon>
        <taxon>Ruminantia</taxon>
        <taxon>Pecora</taxon>
        <taxon>Cervidae</taxon>
        <taxon>Muntiacinae</taxon>
        <taxon>Muntiacus</taxon>
    </lineage>
</organism>
<feature type="coiled-coil region" evidence="11">
    <location>
        <begin position="21"/>
        <end position="48"/>
    </location>
</feature>
<evidence type="ECO:0000256" key="2">
    <source>
        <dbReference type="ARBA" id="ARBA00009876"/>
    </source>
</evidence>
<evidence type="ECO:0000256" key="9">
    <source>
        <dbReference type="ARBA" id="ARBA00029649"/>
    </source>
</evidence>
<keyword evidence="3" id="KW-0240">DNA-directed RNA polymerase</keyword>
<dbReference type="InterPro" id="IPR026213">
    <property type="entry name" value="GRINL1"/>
</dbReference>
<evidence type="ECO:0000256" key="11">
    <source>
        <dbReference type="SAM" id="Coils"/>
    </source>
</evidence>
<comment type="similarity">
    <text evidence="2">Belongs to the GRINL1 family.</text>
</comment>
<dbReference type="InterPro" id="IPR051375">
    <property type="entry name" value="Tuftelin_GRINL1A/MYZAP/CCD68"/>
</dbReference>
<keyword evidence="4" id="KW-0597">Phosphoprotein</keyword>
<dbReference type="GO" id="GO:0006368">
    <property type="term" value="P:transcription elongation by RNA polymerase II"/>
    <property type="evidence" value="ECO:0007669"/>
    <property type="project" value="InterPro"/>
</dbReference>
<keyword evidence="14" id="KW-1185">Reference proteome</keyword>
<dbReference type="PRINTS" id="PR02085">
    <property type="entry name" value="POLR2GRINL1"/>
</dbReference>
<dbReference type="GO" id="GO:0005635">
    <property type="term" value="C:nuclear envelope"/>
    <property type="evidence" value="ECO:0007669"/>
    <property type="project" value="TreeGrafter"/>
</dbReference>
<evidence type="ECO:0000256" key="7">
    <source>
        <dbReference type="ARBA" id="ARBA00023242"/>
    </source>
</evidence>